<proteinExistence type="predicted"/>
<dbReference type="AlphaFoldDB" id="A0A1L3I395"/>
<dbReference type="KEGG" id="php:PhaeoP97_01095"/>
<sequence>MRGSNFINGSWSVDKAGACHSVINPATGEELAKVA</sequence>
<evidence type="ECO:0000313" key="2">
    <source>
        <dbReference type="Proteomes" id="UP000183859"/>
    </source>
</evidence>
<keyword evidence="2" id="KW-1185">Reference proteome</keyword>
<gene>
    <name evidence="1" type="ORF">PhaeoP97_01095</name>
</gene>
<protein>
    <submittedName>
        <fullName evidence="1">Uncharacterized protein</fullName>
    </submittedName>
</protein>
<dbReference type="GO" id="GO:0016491">
    <property type="term" value="F:oxidoreductase activity"/>
    <property type="evidence" value="ECO:0007669"/>
    <property type="project" value="InterPro"/>
</dbReference>
<accession>A0A1L3I395</accession>
<evidence type="ECO:0000313" key="1">
    <source>
        <dbReference type="EMBL" id="APG46522.1"/>
    </source>
</evidence>
<organism evidence="1 2">
    <name type="scientific">Phaeobacter porticola</name>
    <dbReference type="NCBI Taxonomy" id="1844006"/>
    <lineage>
        <taxon>Bacteria</taxon>
        <taxon>Pseudomonadati</taxon>
        <taxon>Pseudomonadota</taxon>
        <taxon>Alphaproteobacteria</taxon>
        <taxon>Rhodobacterales</taxon>
        <taxon>Roseobacteraceae</taxon>
        <taxon>Phaeobacter</taxon>
    </lineage>
</organism>
<dbReference type="InterPro" id="IPR016162">
    <property type="entry name" value="Ald_DH_N"/>
</dbReference>
<name>A0A1L3I395_9RHOB</name>
<dbReference type="Gene3D" id="3.40.605.10">
    <property type="entry name" value="Aldehyde Dehydrogenase, Chain A, domain 1"/>
    <property type="match status" value="1"/>
</dbReference>
<dbReference type="STRING" id="1844006.PhaeoP97_01095"/>
<dbReference type="EMBL" id="CP016364">
    <property type="protein sequence ID" value="APG46522.1"/>
    <property type="molecule type" value="Genomic_DNA"/>
</dbReference>
<reference evidence="2" key="1">
    <citation type="submission" date="2016-07" db="EMBL/GenBank/DDBJ databases">
        <title>Phaeobacter portensis sp. nov., a tropodithietic acid producing bacterium isolated from a German harbor.</title>
        <authorList>
            <person name="Freese H.M."/>
            <person name="Bunk B."/>
            <person name="Breider S."/>
            <person name="Brinkhoff T."/>
        </authorList>
    </citation>
    <scope>NUCLEOTIDE SEQUENCE [LARGE SCALE GENOMIC DNA]</scope>
    <source>
        <strain evidence="2">P97</strain>
    </source>
</reference>
<dbReference type="Proteomes" id="UP000183859">
    <property type="component" value="Chromosome"/>
</dbReference>